<dbReference type="SUPFAM" id="SSF52540">
    <property type="entry name" value="P-loop containing nucleoside triphosphate hydrolases"/>
    <property type="match status" value="1"/>
</dbReference>
<dbReference type="InterPro" id="IPR027417">
    <property type="entry name" value="P-loop_NTPase"/>
</dbReference>
<organism evidence="2 3">
    <name type="scientific">Macrococcus carouselicus</name>
    <dbReference type="NCBI Taxonomy" id="69969"/>
    <lineage>
        <taxon>Bacteria</taxon>
        <taxon>Bacillati</taxon>
        <taxon>Bacillota</taxon>
        <taxon>Bacilli</taxon>
        <taxon>Bacillales</taxon>
        <taxon>Staphylococcaceae</taxon>
        <taxon>Macrococcus</taxon>
    </lineage>
</organism>
<sequence length="167" mass="19639">MRRIMIIGSGGSGKSTLARQIGHKLNLPVHHLDAYMWKPNWELSSRAEQREIQSQLMKDDKWIIDGNYSGTMDIRLMEADTVIFLDISRRICTYQAIKRFLQNRHTVRPDMAEGCIEKIDLEFLSWIWNFPRNKKPAILKKLNMLNDNKRIIILKSPQQIEIFLNCL</sequence>
<keyword evidence="3" id="KW-1185">Reference proteome</keyword>
<dbReference type="PANTHER" id="PTHR37816">
    <property type="entry name" value="YALI0E33011P"/>
    <property type="match status" value="1"/>
</dbReference>
<dbReference type="GO" id="GO:0043531">
    <property type="term" value="F:ADP binding"/>
    <property type="evidence" value="ECO:0007669"/>
    <property type="project" value="InterPro"/>
</dbReference>
<evidence type="ECO:0000259" key="1">
    <source>
        <dbReference type="Pfam" id="PF00931"/>
    </source>
</evidence>
<dbReference type="PANTHER" id="PTHR37816:SF3">
    <property type="entry name" value="MODULATES DNA TOPOLOGY"/>
    <property type="match status" value="1"/>
</dbReference>
<proteinExistence type="predicted"/>
<name>A0A9Q8CJB0_9STAP</name>
<accession>A0A9Q8CJB0</accession>
<dbReference type="Gene3D" id="3.40.50.300">
    <property type="entry name" value="P-loop containing nucleotide triphosphate hydrolases"/>
    <property type="match status" value="1"/>
</dbReference>
<dbReference type="AlphaFoldDB" id="A0A9Q8CJB0"/>
<dbReference type="RefSeq" id="WP_133418315.1">
    <property type="nucleotide sequence ID" value="NZ_SCWD01000005.1"/>
</dbReference>
<evidence type="ECO:0000313" key="3">
    <source>
        <dbReference type="Proteomes" id="UP000295280"/>
    </source>
</evidence>
<dbReference type="OrthoDB" id="1201990at2"/>
<dbReference type="NCBIfam" id="NF005994">
    <property type="entry name" value="PRK08118.1"/>
    <property type="match status" value="1"/>
</dbReference>
<dbReference type="InterPro" id="IPR052922">
    <property type="entry name" value="Cytidylate_Kinase-2"/>
</dbReference>
<reference evidence="2 3" key="1">
    <citation type="submission" date="2019-01" db="EMBL/GenBank/DDBJ databases">
        <title>Draft genome sequences of the type strains of six Macrococcus species.</title>
        <authorList>
            <person name="Mazhar S."/>
            <person name="Altermann E."/>
            <person name="Hill C."/>
            <person name="Mcauliffe O."/>
        </authorList>
    </citation>
    <scope>NUCLEOTIDE SEQUENCE [LARGE SCALE GENOMIC DNA]</scope>
    <source>
        <strain evidence="2 3">ATCC 51828</strain>
    </source>
</reference>
<comment type="caution">
    <text evidence="2">The sequence shown here is derived from an EMBL/GenBank/DDBJ whole genome shotgun (WGS) entry which is preliminary data.</text>
</comment>
<gene>
    <name evidence="2" type="ORF">ERX40_09770</name>
</gene>
<dbReference type="Proteomes" id="UP000295280">
    <property type="component" value="Unassembled WGS sequence"/>
</dbReference>
<feature type="domain" description="NB-ARC" evidence="1">
    <location>
        <begin position="4"/>
        <end position="58"/>
    </location>
</feature>
<dbReference type="InterPro" id="IPR002182">
    <property type="entry name" value="NB-ARC"/>
</dbReference>
<dbReference type="EMBL" id="SCWD01000005">
    <property type="protein sequence ID" value="TDL96631.1"/>
    <property type="molecule type" value="Genomic_DNA"/>
</dbReference>
<protein>
    <submittedName>
        <fullName evidence="2">DNA topology modulation protein</fullName>
    </submittedName>
</protein>
<dbReference type="Pfam" id="PF00931">
    <property type="entry name" value="NB-ARC"/>
    <property type="match status" value="1"/>
</dbReference>
<evidence type="ECO:0000313" key="2">
    <source>
        <dbReference type="EMBL" id="TDL96631.1"/>
    </source>
</evidence>